<evidence type="ECO:0000313" key="2">
    <source>
        <dbReference type="EMBL" id="KAK2607377.1"/>
    </source>
</evidence>
<protein>
    <recommendedName>
        <fullName evidence="4">Protamine P1</fullName>
    </recommendedName>
</protein>
<evidence type="ECO:0000313" key="3">
    <source>
        <dbReference type="Proteomes" id="UP001265746"/>
    </source>
</evidence>
<evidence type="ECO:0008006" key="4">
    <source>
        <dbReference type="Google" id="ProtNLM"/>
    </source>
</evidence>
<dbReference type="EMBL" id="JAUJFL010000003">
    <property type="protein sequence ID" value="KAK2607377.1"/>
    <property type="molecule type" value="Genomic_DNA"/>
</dbReference>
<feature type="region of interest" description="Disordered" evidence="1">
    <location>
        <begin position="1236"/>
        <end position="1280"/>
    </location>
</feature>
<evidence type="ECO:0000256" key="1">
    <source>
        <dbReference type="SAM" id="MobiDB-lite"/>
    </source>
</evidence>
<feature type="compositionally biased region" description="Basic and acidic residues" evidence="1">
    <location>
        <begin position="1243"/>
        <end position="1256"/>
    </location>
</feature>
<feature type="region of interest" description="Disordered" evidence="1">
    <location>
        <begin position="81"/>
        <end position="136"/>
    </location>
</feature>
<sequence>MPPIPFQQLSDEPLYCEAVHNHDDTDFYSGSEDDHYEGPLHRRLHIEKKAIDFLSGNVPILLSATLRGPFDRKLWNNPWRSTRAESHAEPPKAQPTRSRQTVCPDDNLPDTQGTSLYPLPSPEITNPPSARKNPYMGEQDYSRVKAWREAVKSTSVSKDPFWQSQQSDNHDEPRTRKRSADSAWLHKRDRKKRRSVNPRNSTPDDSPSRTAARTKGNQARQISASQVVTQPSRVPSLREDELATNGCTGLSGLNASQMANRSMGSFSLLRPGQTSPRKTRRYQFGDTSEDELSMPATTPTSNVKRYSTMISTSPRGSPSPSRRGKATKSKSRSVRDRENLSLGRGKVEKPQLSRSPASQHLGPGGIADAQTAAQMAEAALKCMDESPQESFTMQSEPLGNGLDPNGAIVAKPLAFPQVVGALPSTQQDNSFCFHKRARSPAEKAEFVSTEADLMDGAIPSPSSLQLPVATTEEQGCHSAVDDGLAAASVRSDPAAVVRNSSQNAEGPPNETEKESGDPVSALAAVGVYPSGNDPADHQAHSTDWTKTNGGTKTANESPAKVEPVAADESADSVQLRSTDKHDALEDPRAILQMDGCAQSDSEWSTYLDSQDPTPTSSREKENTENANDIPVVEYGVDGLSDPDWSTFVDTQDIMPAISSPKASVNQEEVIANAVHQGSDIHVNSDEIIHVNVQNLPTSPPKESTATHDFAGAAYDASSPVHAGSAGNNCQLSTSAKVSHDADRSQASVGSIIDAYAEISVMSTNLHLDTEITTTETSTTEMLEAERREIGADAPSLSKQIATVSVDESDVPNERTASVKLQQLQATLQMPTALESQLSPTCDPGRPDEIMVDVEIRDIEDVSGNDSQIPRAPGNAADYSVGASFFDETTISTELPQFQSPWAKEEGTLLQTPPQAPNNDIISSINSNVPEEAAMQVQSPWNKKAAIATHLFVPQAICASPTGSTPNLSLLAGKAVAVSQPAQSPWGERTPSVSNLPTPNFEMSIRAFSDFMTPSPIKKRVSSNGSILRCSSTRSGILFKTSEPQKPARRVHFAPLLGKEEAFITEPETDDTDGIYDEEDISYFDPSGQKTGTVRLPKPTTRVASPPPTEMSSVEAGVLPDHDQKFAKHFEAMSKRKKPTRKSLRLLPSESQQGTSPRQEVGAMAEAFIQASQTRRKGLELAVEKKAEAEREYGHVEKAFTPVAMEVFEDQENVEPVDDVSAVLDNLDDFLDNTWGIDMGANDRPADEAHSNQEKKPASIQSAQQEVGDPMLSLEANVWAD</sequence>
<feature type="compositionally biased region" description="Basic residues" evidence="1">
    <location>
        <begin position="187"/>
        <end position="196"/>
    </location>
</feature>
<dbReference type="AlphaFoldDB" id="A0AAD9SFS0"/>
<reference evidence="2" key="1">
    <citation type="submission" date="2023-06" db="EMBL/GenBank/DDBJ databases">
        <authorList>
            <person name="Noh H."/>
        </authorList>
    </citation>
    <scope>NUCLEOTIDE SEQUENCE</scope>
    <source>
        <strain evidence="2">DUCC20226</strain>
    </source>
</reference>
<feature type="region of interest" description="Disordered" evidence="1">
    <location>
        <begin position="266"/>
        <end position="365"/>
    </location>
</feature>
<feature type="region of interest" description="Disordered" evidence="1">
    <location>
        <begin position="1080"/>
        <end position="1111"/>
    </location>
</feature>
<feature type="compositionally biased region" description="Polar residues" evidence="1">
    <location>
        <begin position="197"/>
        <end position="233"/>
    </location>
</feature>
<feature type="region of interest" description="Disordered" evidence="1">
    <location>
        <begin position="600"/>
        <end position="624"/>
    </location>
</feature>
<comment type="caution">
    <text evidence="2">The sequence shown here is derived from an EMBL/GenBank/DDBJ whole genome shotgun (WGS) entry which is preliminary data.</text>
</comment>
<feature type="region of interest" description="Disordered" evidence="1">
    <location>
        <begin position="1133"/>
        <end position="1159"/>
    </location>
</feature>
<feature type="compositionally biased region" description="Polar residues" evidence="1">
    <location>
        <begin position="541"/>
        <end position="556"/>
    </location>
</feature>
<gene>
    <name evidence="2" type="ORF">N8I77_006054</name>
</gene>
<feature type="compositionally biased region" description="Basic and acidic residues" evidence="1">
    <location>
        <begin position="168"/>
        <end position="186"/>
    </location>
</feature>
<feature type="region of interest" description="Disordered" evidence="1">
    <location>
        <begin position="489"/>
        <end position="584"/>
    </location>
</feature>
<feature type="compositionally biased region" description="Polar residues" evidence="1">
    <location>
        <begin position="1148"/>
        <end position="1157"/>
    </location>
</feature>
<feature type="region of interest" description="Disordered" evidence="1">
    <location>
        <begin position="153"/>
        <end position="245"/>
    </location>
</feature>
<keyword evidence="3" id="KW-1185">Reference proteome</keyword>
<feature type="compositionally biased region" description="Basic residues" evidence="1">
    <location>
        <begin position="322"/>
        <end position="332"/>
    </location>
</feature>
<name>A0AAD9SFS0_PHOAM</name>
<dbReference type="Proteomes" id="UP001265746">
    <property type="component" value="Unassembled WGS sequence"/>
</dbReference>
<feature type="compositionally biased region" description="Basic residues" evidence="1">
    <location>
        <begin position="1134"/>
        <end position="1143"/>
    </location>
</feature>
<proteinExistence type="predicted"/>
<accession>A0AAD9SFS0</accession>
<feature type="compositionally biased region" description="Polar residues" evidence="1">
    <location>
        <begin position="295"/>
        <end position="312"/>
    </location>
</feature>
<feature type="compositionally biased region" description="Polar residues" evidence="1">
    <location>
        <begin position="153"/>
        <end position="167"/>
    </location>
</feature>
<organism evidence="2 3">
    <name type="scientific">Phomopsis amygdali</name>
    <name type="common">Fusicoccum amygdali</name>
    <dbReference type="NCBI Taxonomy" id="1214568"/>
    <lineage>
        <taxon>Eukaryota</taxon>
        <taxon>Fungi</taxon>
        <taxon>Dikarya</taxon>
        <taxon>Ascomycota</taxon>
        <taxon>Pezizomycotina</taxon>
        <taxon>Sordariomycetes</taxon>
        <taxon>Sordariomycetidae</taxon>
        <taxon>Diaporthales</taxon>
        <taxon>Diaporthaceae</taxon>
        <taxon>Diaporthe</taxon>
    </lineage>
</organism>
<feature type="compositionally biased region" description="Basic and acidic residues" evidence="1">
    <location>
        <begin position="333"/>
        <end position="351"/>
    </location>
</feature>
<feature type="compositionally biased region" description="Polar residues" evidence="1">
    <location>
        <begin position="600"/>
        <end position="616"/>
    </location>
</feature>